<gene>
    <name evidence="4" type="ORF">SAMN05444171_1477</name>
</gene>
<dbReference type="Proteomes" id="UP000183208">
    <property type="component" value="Unassembled WGS sequence"/>
</dbReference>
<feature type="compositionally biased region" description="Basic and acidic residues" evidence="2">
    <location>
        <begin position="150"/>
        <end position="165"/>
    </location>
</feature>
<dbReference type="InterPro" id="IPR043502">
    <property type="entry name" value="DNA/RNA_pol_sf"/>
</dbReference>
<dbReference type="InterPro" id="IPR051083">
    <property type="entry name" value="GrpII_Intron_Splice-Mob/Def"/>
</dbReference>
<evidence type="ECO:0000256" key="1">
    <source>
        <dbReference type="ARBA" id="ARBA00034120"/>
    </source>
</evidence>
<dbReference type="Gene3D" id="3.10.10.10">
    <property type="entry name" value="HIV Type 1 Reverse Transcriptase, subunit A, domain 1"/>
    <property type="match status" value="1"/>
</dbReference>
<accession>A0A1M6UGG0</accession>
<keyword evidence="4" id="KW-0808">Transferase</keyword>
<keyword evidence="4" id="KW-0695">RNA-directed DNA polymerase</keyword>
<dbReference type="InterPro" id="IPR013597">
    <property type="entry name" value="Mat_intron_G2"/>
</dbReference>
<feature type="region of interest" description="Disordered" evidence="2">
    <location>
        <begin position="150"/>
        <end position="170"/>
    </location>
</feature>
<dbReference type="EMBL" id="FNTI01000001">
    <property type="protein sequence ID" value="SEC46536.1"/>
    <property type="molecule type" value="Genomic_DNA"/>
</dbReference>
<evidence type="ECO:0000259" key="3">
    <source>
        <dbReference type="PROSITE" id="PS50878"/>
    </source>
</evidence>
<organism evidence="4 5">
    <name type="scientific">Bradyrhizobium lablabi</name>
    <dbReference type="NCBI Taxonomy" id="722472"/>
    <lineage>
        <taxon>Bacteria</taxon>
        <taxon>Pseudomonadati</taxon>
        <taxon>Pseudomonadota</taxon>
        <taxon>Alphaproteobacteria</taxon>
        <taxon>Hyphomicrobiales</taxon>
        <taxon>Nitrobacteraceae</taxon>
        <taxon>Bradyrhizobium</taxon>
    </lineage>
</organism>
<feature type="domain" description="Reverse transcriptase" evidence="3">
    <location>
        <begin position="1"/>
        <end position="258"/>
    </location>
</feature>
<dbReference type="AlphaFoldDB" id="A0A1M6UGG0"/>
<dbReference type="PANTHER" id="PTHR34047">
    <property type="entry name" value="NUCLEAR INTRON MATURASE 1, MITOCHONDRIAL-RELATED"/>
    <property type="match status" value="1"/>
</dbReference>
<proteinExistence type="inferred from homology"/>
<dbReference type="InterPro" id="IPR000477">
    <property type="entry name" value="RT_dom"/>
</dbReference>
<sequence length="382" mass="44082">MGNLSTPKTVQKLQKALHAKAKAEAGYRFYALYDKISREDILAHAFAQCRSNKGAPGVDGQDFTDIETYGVGRWLGELALALREERYQPDPIRRVFIPKANGKLRPLGISTVRDFPHTELLKSVARRIVDRRVLHLIKMWLECPVEETDDRGRKTRTTEARDNRRGIPQGSPISPLLANIYMRRFVLGWRKLGLEQRLGSRIVTYADDLVILCKKGNADQALQQLRKIMSKLKLTVNEEKTRICRVPEGEFDFLGYTFGRMFSERTCQARLGYRPSKKSIKRMVEKIHALTDRTGTWQETTKLVGKVNRTLRGWANYFQVGTVSKAYRALDSYAAMRLRRWLQFKHKTRRRKGGTYPLPHLYGHFGLVRLTRLGHDVPWVKA</sequence>
<dbReference type="CDD" id="cd01651">
    <property type="entry name" value="RT_G2_intron"/>
    <property type="match status" value="1"/>
</dbReference>
<dbReference type="PROSITE" id="PS50878">
    <property type="entry name" value="RT_POL"/>
    <property type="match status" value="1"/>
</dbReference>
<evidence type="ECO:0000313" key="5">
    <source>
        <dbReference type="Proteomes" id="UP000183208"/>
    </source>
</evidence>
<dbReference type="OrthoDB" id="9793236at2"/>
<dbReference type="SUPFAM" id="SSF56672">
    <property type="entry name" value="DNA/RNA polymerases"/>
    <property type="match status" value="1"/>
</dbReference>
<dbReference type="Pfam" id="PF00078">
    <property type="entry name" value="RVT_1"/>
    <property type="match status" value="1"/>
</dbReference>
<evidence type="ECO:0000313" key="4">
    <source>
        <dbReference type="EMBL" id="SEC46536.1"/>
    </source>
</evidence>
<dbReference type="Gene3D" id="3.30.70.270">
    <property type="match status" value="1"/>
</dbReference>
<dbReference type="GO" id="GO:0003964">
    <property type="term" value="F:RNA-directed DNA polymerase activity"/>
    <property type="evidence" value="ECO:0007669"/>
    <property type="project" value="UniProtKB-KW"/>
</dbReference>
<dbReference type="PANTHER" id="PTHR34047:SF8">
    <property type="entry name" value="PROTEIN YKFC"/>
    <property type="match status" value="1"/>
</dbReference>
<comment type="similarity">
    <text evidence="1">Belongs to the bacterial reverse transcriptase family.</text>
</comment>
<keyword evidence="4" id="KW-0548">Nucleotidyltransferase</keyword>
<reference evidence="4 5" key="1">
    <citation type="submission" date="2016-10" db="EMBL/GenBank/DDBJ databases">
        <authorList>
            <person name="de Groot N.N."/>
        </authorList>
    </citation>
    <scope>NUCLEOTIDE SEQUENCE [LARGE SCALE GENOMIC DNA]</scope>
    <source>
        <strain evidence="4 5">GAS522</strain>
    </source>
</reference>
<dbReference type="InterPro" id="IPR043128">
    <property type="entry name" value="Rev_trsase/Diguanyl_cyclase"/>
</dbReference>
<name>A0A1M6UGG0_9BRAD</name>
<dbReference type="Pfam" id="PF08388">
    <property type="entry name" value="GIIM"/>
    <property type="match status" value="1"/>
</dbReference>
<dbReference type="RefSeq" id="WP_143039652.1">
    <property type="nucleotide sequence ID" value="NZ_FNTI01000001.1"/>
</dbReference>
<protein>
    <submittedName>
        <fullName evidence="4">Group II intron reverse transcriptase/maturase</fullName>
    </submittedName>
</protein>
<evidence type="ECO:0000256" key="2">
    <source>
        <dbReference type="SAM" id="MobiDB-lite"/>
    </source>
</evidence>